<dbReference type="OrthoDB" id="5500900at2"/>
<dbReference type="STRING" id="927083.DB32_002615"/>
<name>A0A0F6YHT4_9BACT</name>
<evidence type="ECO:0008006" key="3">
    <source>
        <dbReference type="Google" id="ProtNLM"/>
    </source>
</evidence>
<proteinExistence type="predicted"/>
<dbReference type="KEGG" id="samy:DB32_002615"/>
<keyword evidence="2" id="KW-1185">Reference proteome</keyword>
<dbReference type="AlphaFoldDB" id="A0A0F6YHT4"/>
<reference evidence="1 2" key="1">
    <citation type="submission" date="2015-03" db="EMBL/GenBank/DDBJ databases">
        <title>Genome assembly of Sandaracinus amylolyticus DSM 53668.</title>
        <authorList>
            <person name="Sharma G."/>
            <person name="Subramanian S."/>
        </authorList>
    </citation>
    <scope>NUCLEOTIDE SEQUENCE [LARGE SCALE GENOMIC DNA]</scope>
    <source>
        <strain evidence="1 2">DSM 53668</strain>
    </source>
</reference>
<dbReference type="RefSeq" id="WP_053232702.1">
    <property type="nucleotide sequence ID" value="NZ_CP011125.1"/>
</dbReference>
<evidence type="ECO:0000313" key="2">
    <source>
        <dbReference type="Proteomes" id="UP000034883"/>
    </source>
</evidence>
<protein>
    <recommendedName>
        <fullName evidence="3">SGNH hydrolase-type esterase domain-containing protein</fullName>
    </recommendedName>
</protein>
<gene>
    <name evidence="1" type="ORF">DB32_002615</name>
</gene>
<dbReference type="SUPFAM" id="SSF52266">
    <property type="entry name" value="SGNH hydrolase"/>
    <property type="match status" value="1"/>
</dbReference>
<dbReference type="GO" id="GO:0016788">
    <property type="term" value="F:hydrolase activity, acting on ester bonds"/>
    <property type="evidence" value="ECO:0007669"/>
    <property type="project" value="UniProtKB-ARBA"/>
</dbReference>
<evidence type="ECO:0000313" key="1">
    <source>
        <dbReference type="EMBL" id="AKF05466.1"/>
    </source>
</evidence>
<organism evidence="1 2">
    <name type="scientific">Sandaracinus amylolyticus</name>
    <dbReference type="NCBI Taxonomy" id="927083"/>
    <lineage>
        <taxon>Bacteria</taxon>
        <taxon>Pseudomonadati</taxon>
        <taxon>Myxococcota</taxon>
        <taxon>Polyangia</taxon>
        <taxon>Polyangiales</taxon>
        <taxon>Sandaracinaceae</taxon>
        <taxon>Sandaracinus</taxon>
    </lineage>
</organism>
<dbReference type="Gene3D" id="3.40.50.1110">
    <property type="entry name" value="SGNH hydrolase"/>
    <property type="match status" value="1"/>
</dbReference>
<sequence>MAPRRSRAETLCTAAAILLCGIAAFVVPSTSTLAQPSGGGGYAWDDPEWRFVLRSRPVKVVLLAGSIGAWRDEPYGRLIHNWCANAEVRNLSRVGYGAWQLYEHFREQVLGNPRITLGAPDQEHWLVWNGGLNSAGVSHRTNHYIRRTFRDAHRRGMRVVGMTLTPWGSFDDERRWGGARGLETWRSTRRIVDFVMGRIGPREALGEHAQHRELAADAPWAPEELADVRIDLYDSVLRDRGAAPRDVAEMRRVLEQDSRARRMLDAFPEAVRMARLDADSRILAELPRWFLRPEYRGFDPVHPNREGHRVIAETACAQLPESWGCSCPSAPRASR</sequence>
<dbReference type="EMBL" id="CP011125">
    <property type="protein sequence ID" value="AKF05466.1"/>
    <property type="molecule type" value="Genomic_DNA"/>
</dbReference>
<accession>A0A0F6YHT4</accession>
<dbReference type="Proteomes" id="UP000034883">
    <property type="component" value="Chromosome"/>
</dbReference>
<dbReference type="InterPro" id="IPR036514">
    <property type="entry name" value="SGNH_hydro_sf"/>
</dbReference>